<proteinExistence type="predicted"/>
<comment type="caution">
    <text evidence="2">The sequence shown here is derived from an EMBL/GenBank/DDBJ whole genome shotgun (WGS) entry which is preliminary data.</text>
</comment>
<sequence>MNLTDLREVLDERSTTDHVDARPHLLLAGVQGRLVVRRRNRQITAFAATAVAVLAVGAVTQAVARPAPDHPAPAATAPVPMVNGFREYADGARVIASSAPLAPGAKTLRVTFTPTSADLVFFTRCAHEAGKVHQISLNGKAVSSGTGCGGTVSSDAEMLRSSYGVRVGMPNTVTVTFPDGPPADFAVAVGEKVGPGRYVFPTRPSQLQPLDTESGNMKLGYDSGVSYQTTMVVRADPADPNRPVDLPFAWGKGAHLTLLSQTPGALTVTVDGVAIAHGEWWDYQQMLIDGGTDKTWSPPRNRQATWEKPEQGSGVVLTVKPERMTGDWAVAIQEPM</sequence>
<dbReference type="Proteomes" id="UP000292564">
    <property type="component" value="Unassembled WGS sequence"/>
</dbReference>
<dbReference type="AlphaFoldDB" id="A0A4Q7ZKQ6"/>
<dbReference type="OrthoDB" id="3355096at2"/>
<dbReference type="RefSeq" id="WP_130509956.1">
    <property type="nucleotide sequence ID" value="NZ_SHKY01000001.1"/>
</dbReference>
<gene>
    <name evidence="2" type="ORF">EV385_2930</name>
</gene>
<keyword evidence="3" id="KW-1185">Reference proteome</keyword>
<keyword evidence="1" id="KW-0812">Transmembrane</keyword>
<name>A0A4Q7ZKQ6_9ACTN</name>
<feature type="transmembrane region" description="Helical" evidence="1">
    <location>
        <begin position="43"/>
        <end position="64"/>
    </location>
</feature>
<accession>A0A4Q7ZKQ6</accession>
<evidence type="ECO:0000256" key="1">
    <source>
        <dbReference type="SAM" id="Phobius"/>
    </source>
</evidence>
<dbReference type="EMBL" id="SHKY01000001">
    <property type="protein sequence ID" value="RZU51131.1"/>
    <property type="molecule type" value="Genomic_DNA"/>
</dbReference>
<evidence type="ECO:0000313" key="3">
    <source>
        <dbReference type="Proteomes" id="UP000292564"/>
    </source>
</evidence>
<keyword evidence="1" id="KW-1133">Transmembrane helix</keyword>
<keyword evidence="1" id="KW-0472">Membrane</keyword>
<evidence type="ECO:0000313" key="2">
    <source>
        <dbReference type="EMBL" id="RZU51131.1"/>
    </source>
</evidence>
<reference evidence="2 3" key="1">
    <citation type="submission" date="2019-02" db="EMBL/GenBank/DDBJ databases">
        <title>Sequencing the genomes of 1000 actinobacteria strains.</title>
        <authorList>
            <person name="Klenk H.-P."/>
        </authorList>
    </citation>
    <scope>NUCLEOTIDE SEQUENCE [LARGE SCALE GENOMIC DNA]</scope>
    <source>
        <strain evidence="2 3">DSM 45162</strain>
    </source>
</reference>
<organism evidence="2 3">
    <name type="scientific">Krasilnikovia cinnamomea</name>
    <dbReference type="NCBI Taxonomy" id="349313"/>
    <lineage>
        <taxon>Bacteria</taxon>
        <taxon>Bacillati</taxon>
        <taxon>Actinomycetota</taxon>
        <taxon>Actinomycetes</taxon>
        <taxon>Micromonosporales</taxon>
        <taxon>Micromonosporaceae</taxon>
        <taxon>Krasilnikovia</taxon>
    </lineage>
</organism>
<protein>
    <submittedName>
        <fullName evidence="2">Uncharacterized protein</fullName>
    </submittedName>
</protein>